<evidence type="ECO:0000256" key="1">
    <source>
        <dbReference type="SAM" id="MobiDB-lite"/>
    </source>
</evidence>
<evidence type="ECO:0000259" key="2">
    <source>
        <dbReference type="Pfam" id="PF13360"/>
    </source>
</evidence>
<keyword evidence="4" id="KW-1185">Reference proteome</keyword>
<dbReference type="InterPro" id="IPR011047">
    <property type="entry name" value="Quinoprotein_ADH-like_sf"/>
</dbReference>
<feature type="domain" description="Pyrrolo-quinoline quinone repeat" evidence="2">
    <location>
        <begin position="51"/>
        <end position="134"/>
    </location>
</feature>
<accession>A0A1I2JBY5</accession>
<gene>
    <name evidence="3" type="ORF">SAMN05421541_112111</name>
</gene>
<dbReference type="SMART" id="SM00564">
    <property type="entry name" value="PQQ"/>
    <property type="match status" value="2"/>
</dbReference>
<dbReference type="STRING" id="35752.SAMN05421541_112111"/>
<dbReference type="Gene3D" id="2.130.10.10">
    <property type="entry name" value="YVTN repeat-like/Quinoprotein amine dehydrogenase"/>
    <property type="match status" value="1"/>
</dbReference>
<dbReference type="SUPFAM" id="SSF50998">
    <property type="entry name" value="Quinoprotein alcohol dehydrogenase-like"/>
    <property type="match status" value="1"/>
</dbReference>
<feature type="compositionally biased region" description="Low complexity" evidence="1">
    <location>
        <begin position="289"/>
        <end position="304"/>
    </location>
</feature>
<dbReference type="AlphaFoldDB" id="A0A1I2JBY5"/>
<dbReference type="Proteomes" id="UP000199645">
    <property type="component" value="Unassembled WGS sequence"/>
</dbReference>
<protein>
    <submittedName>
        <fullName evidence="3">PQQ-like domain-containing protein</fullName>
    </submittedName>
</protein>
<evidence type="ECO:0000313" key="4">
    <source>
        <dbReference type="Proteomes" id="UP000199645"/>
    </source>
</evidence>
<dbReference type="InterPro" id="IPR015943">
    <property type="entry name" value="WD40/YVTN_repeat-like_dom_sf"/>
</dbReference>
<feature type="region of interest" description="Disordered" evidence="1">
    <location>
        <begin position="282"/>
        <end position="316"/>
    </location>
</feature>
<proteinExistence type="predicted"/>
<dbReference type="InterPro" id="IPR002372">
    <property type="entry name" value="PQQ_rpt_dom"/>
</dbReference>
<feature type="compositionally biased region" description="Polar residues" evidence="1">
    <location>
        <begin position="305"/>
        <end position="316"/>
    </location>
</feature>
<sequence>MTRVLLRIMAAALLLAVSGLIGWRVLAPAELSASATTPNPPTPSTKLLGVTSRLNVAPLIVDGTVRVYAAKHQVRADGPVTARAVYTARWSFRRWPEQLSAVVASGTTVITRWSDGKLVAIDARTGEVRWRADGPEAPGFAGHRTGAATVWDPPGLRLAAGTLLVTEGQTLSGYAASTGQSIWTATVPAGCVDGFTTSGDAYLCATGVYDATTGAALTGWPAGPYRPVGCGTSNCDAFRDGAGRGWLATTAVPRRAPALDDPLATIVGGIVITAVHPDVSLPPPPGVTPGPVSGSSPSAPAGVTTSAPAGVTTSAPAGVTTSAPPLIPAGITSSASAGVPPSAPAVAVLTDSIAVPPSVPAGAAPADVLPSVPAGMSPSAFFPAVAGRTVDGAPLWTTSGPVRVLGGESETVLLLTPENMLRGVDVRTGDLKYSMPLRFWPDREDTLDWKPGLYQVTDGFLAIERLNPDAPDDPESPIYYLATDAVLLIALPD</sequence>
<name>A0A1I2JBY5_9ACTN</name>
<dbReference type="InterPro" id="IPR018391">
    <property type="entry name" value="PQQ_b-propeller_rpt"/>
</dbReference>
<dbReference type="RefSeq" id="WP_093619460.1">
    <property type="nucleotide sequence ID" value="NZ_BOMT01000066.1"/>
</dbReference>
<evidence type="ECO:0000313" key="3">
    <source>
        <dbReference type="EMBL" id="SFF52352.1"/>
    </source>
</evidence>
<organism evidence="3 4">
    <name type="scientific">Actinoplanes philippinensis</name>
    <dbReference type="NCBI Taxonomy" id="35752"/>
    <lineage>
        <taxon>Bacteria</taxon>
        <taxon>Bacillati</taxon>
        <taxon>Actinomycetota</taxon>
        <taxon>Actinomycetes</taxon>
        <taxon>Micromonosporales</taxon>
        <taxon>Micromonosporaceae</taxon>
        <taxon>Actinoplanes</taxon>
    </lineage>
</organism>
<reference evidence="3 4" key="1">
    <citation type="submission" date="2016-10" db="EMBL/GenBank/DDBJ databases">
        <authorList>
            <person name="de Groot N.N."/>
        </authorList>
    </citation>
    <scope>NUCLEOTIDE SEQUENCE [LARGE SCALE GENOMIC DNA]</scope>
    <source>
        <strain evidence="3 4">DSM 43019</strain>
    </source>
</reference>
<dbReference type="Pfam" id="PF13360">
    <property type="entry name" value="PQQ_2"/>
    <property type="match status" value="1"/>
</dbReference>
<dbReference type="EMBL" id="FONV01000012">
    <property type="protein sequence ID" value="SFF52352.1"/>
    <property type="molecule type" value="Genomic_DNA"/>
</dbReference>